<feature type="non-terminal residue" evidence="1">
    <location>
        <position position="231"/>
    </location>
</feature>
<proteinExistence type="predicted"/>
<sequence>MRERATIAYFPWTRRQRPQAGGDLRTKARTTRVAGIALIIAMLAGGCGKGHDAATQKPRVAPSVTVASSEDRLPAWRAPRIEVDRRNAQSIATRADRALIEGRFADDDDASLPLFLALRSYPPARARAELGVEHSVQGLLLQARESLAQIDVDPDALSRVRRAASVLRVVALDRPEVERFLQQVDRVEEGQRFSEQGEALLARDQIGETGGGAIDWFRRAIALRATDARAI</sequence>
<organism evidence="1 2">
    <name type="scientific">Cognatilysobacter lacus</name>
    <dbReference type="NCBI Taxonomy" id="1643323"/>
    <lineage>
        <taxon>Bacteria</taxon>
        <taxon>Pseudomonadati</taxon>
        <taxon>Pseudomonadota</taxon>
        <taxon>Gammaproteobacteria</taxon>
        <taxon>Lysobacterales</taxon>
        <taxon>Lysobacteraceae</taxon>
        <taxon>Cognatilysobacter</taxon>
    </lineage>
</organism>
<name>A0A5D8Z335_9GAMM</name>
<evidence type="ECO:0000313" key="1">
    <source>
        <dbReference type="EMBL" id="TZF89161.1"/>
    </source>
</evidence>
<dbReference type="Proteomes" id="UP000323164">
    <property type="component" value="Unassembled WGS sequence"/>
</dbReference>
<accession>A0A5D8Z335</accession>
<comment type="caution">
    <text evidence="1">The sequence shown here is derived from an EMBL/GenBank/DDBJ whole genome shotgun (WGS) entry which is preliminary data.</text>
</comment>
<reference evidence="1 2" key="1">
    <citation type="submission" date="2019-08" db="EMBL/GenBank/DDBJ databases">
        <title>Draft genome sequence of Lysobacter sp. UKS-15.</title>
        <authorList>
            <person name="Im W.-T."/>
        </authorList>
    </citation>
    <scope>NUCLEOTIDE SEQUENCE [LARGE SCALE GENOMIC DNA]</scope>
    <source>
        <strain evidence="1 2">UKS-15</strain>
    </source>
</reference>
<keyword evidence="2" id="KW-1185">Reference proteome</keyword>
<evidence type="ECO:0000313" key="2">
    <source>
        <dbReference type="Proteomes" id="UP000323164"/>
    </source>
</evidence>
<gene>
    <name evidence="1" type="ORF">FW784_09115</name>
</gene>
<dbReference type="EMBL" id="VTRV01000090">
    <property type="protein sequence ID" value="TZF89161.1"/>
    <property type="molecule type" value="Genomic_DNA"/>
</dbReference>
<protein>
    <submittedName>
        <fullName evidence="1">Uncharacterized protein</fullName>
    </submittedName>
</protein>
<dbReference type="AlphaFoldDB" id="A0A5D8Z335"/>